<protein>
    <submittedName>
        <fullName evidence="2">Hemerythrin domain-containing protein</fullName>
    </submittedName>
</protein>
<dbReference type="EMBL" id="JBHSQW010000012">
    <property type="protein sequence ID" value="MFC5993808.1"/>
    <property type="molecule type" value="Genomic_DNA"/>
</dbReference>
<reference evidence="3" key="1">
    <citation type="journal article" date="2019" name="Int. J. Syst. Evol. Microbiol.">
        <title>The Global Catalogue of Microorganisms (GCM) 10K type strain sequencing project: providing services to taxonomists for standard genome sequencing and annotation.</title>
        <authorList>
            <consortium name="The Broad Institute Genomics Platform"/>
            <consortium name="The Broad Institute Genome Sequencing Center for Infectious Disease"/>
            <person name="Wu L."/>
            <person name="Ma J."/>
        </authorList>
    </citation>
    <scope>NUCLEOTIDE SEQUENCE [LARGE SCALE GENOMIC DNA]</scope>
    <source>
        <strain evidence="3">CCM 8391</strain>
    </source>
</reference>
<keyword evidence="3" id="KW-1185">Reference proteome</keyword>
<dbReference type="PANTHER" id="PTHR38048">
    <property type="entry name" value="EXPRESSED PROTEIN"/>
    <property type="match status" value="1"/>
</dbReference>
<proteinExistence type="predicted"/>
<organism evidence="2 3">
    <name type="scientific">Pseudonocardia hispaniensis</name>
    <dbReference type="NCBI Taxonomy" id="904933"/>
    <lineage>
        <taxon>Bacteria</taxon>
        <taxon>Bacillati</taxon>
        <taxon>Actinomycetota</taxon>
        <taxon>Actinomycetes</taxon>
        <taxon>Pseudonocardiales</taxon>
        <taxon>Pseudonocardiaceae</taxon>
        <taxon>Pseudonocardia</taxon>
    </lineage>
</organism>
<dbReference type="Pfam" id="PF01814">
    <property type="entry name" value="Hemerythrin"/>
    <property type="match status" value="1"/>
</dbReference>
<dbReference type="RefSeq" id="WP_379583787.1">
    <property type="nucleotide sequence ID" value="NZ_JBHSQW010000012.1"/>
</dbReference>
<dbReference type="PANTHER" id="PTHR38048:SF2">
    <property type="entry name" value="HEMERYTHRIN-LIKE DOMAIN-CONTAINING PROTEIN"/>
    <property type="match status" value="1"/>
</dbReference>
<feature type="domain" description="Hemerythrin-like" evidence="1">
    <location>
        <begin position="11"/>
        <end position="135"/>
    </location>
</feature>
<dbReference type="CDD" id="cd12108">
    <property type="entry name" value="Hr-like"/>
    <property type="match status" value="1"/>
</dbReference>
<sequence length="211" mass="23608">MASRSMNKVIHNAVRRDLQRFIDALGSYAAEDPRRARALGLAWNNFDEQLTRHHKDEHEIVWPTLEVLGVEPARLANLDAEHDKMAAALRRLHEDMTTFSSSARTRDAEAALQSFQTLQTVTNDHLDHEEAEIEPVFLAHAGGPELKAMSRKFMKSQSISQAGRYFAWLTDSPDADDRSAVAEHVPAPVVAIIGGIFGSGYRRTIAPVWRV</sequence>
<comment type="caution">
    <text evidence="2">The sequence shown here is derived from an EMBL/GenBank/DDBJ whole genome shotgun (WGS) entry which is preliminary data.</text>
</comment>
<dbReference type="InterPro" id="IPR012312">
    <property type="entry name" value="Hemerythrin-like"/>
</dbReference>
<evidence type="ECO:0000259" key="1">
    <source>
        <dbReference type="Pfam" id="PF01814"/>
    </source>
</evidence>
<evidence type="ECO:0000313" key="3">
    <source>
        <dbReference type="Proteomes" id="UP001596302"/>
    </source>
</evidence>
<dbReference type="InterPro" id="IPR053206">
    <property type="entry name" value="Dimeric_xanthone_biosynth"/>
</dbReference>
<evidence type="ECO:0000313" key="2">
    <source>
        <dbReference type="EMBL" id="MFC5993808.1"/>
    </source>
</evidence>
<name>A0ABW1IZ84_9PSEU</name>
<accession>A0ABW1IZ84</accession>
<dbReference type="Gene3D" id="1.20.120.520">
    <property type="entry name" value="nmb1532 protein domain like"/>
    <property type="match status" value="1"/>
</dbReference>
<gene>
    <name evidence="2" type="ORF">ACFQE5_06225</name>
</gene>
<dbReference type="Proteomes" id="UP001596302">
    <property type="component" value="Unassembled WGS sequence"/>
</dbReference>